<dbReference type="EMBL" id="CAJPWZ010000376">
    <property type="protein sequence ID" value="CAG2192053.1"/>
    <property type="molecule type" value="Genomic_DNA"/>
</dbReference>
<reference evidence="1" key="1">
    <citation type="submission" date="2021-03" db="EMBL/GenBank/DDBJ databases">
        <authorList>
            <person name="Bekaert M."/>
        </authorList>
    </citation>
    <scope>NUCLEOTIDE SEQUENCE</scope>
</reference>
<dbReference type="Proteomes" id="UP000683360">
    <property type="component" value="Unassembled WGS sequence"/>
</dbReference>
<comment type="caution">
    <text evidence="1">The sequence shown here is derived from an EMBL/GenBank/DDBJ whole genome shotgun (WGS) entry which is preliminary data.</text>
</comment>
<evidence type="ECO:0000313" key="2">
    <source>
        <dbReference type="Proteomes" id="UP000683360"/>
    </source>
</evidence>
<proteinExistence type="predicted"/>
<accession>A0A8S3Q6H2</accession>
<protein>
    <submittedName>
        <fullName evidence="1">Uncharacterized protein</fullName>
    </submittedName>
</protein>
<dbReference type="OrthoDB" id="6208222at2759"/>
<evidence type="ECO:0000313" key="1">
    <source>
        <dbReference type="EMBL" id="CAG2192053.1"/>
    </source>
</evidence>
<name>A0A8S3Q6H2_MYTED</name>
<dbReference type="AlphaFoldDB" id="A0A8S3Q6H2"/>
<keyword evidence="2" id="KW-1185">Reference proteome</keyword>
<sequence>MDIICVASERAGHARTELEKRFHEMKDAQQKALLEFQTDLRSRERFDNRKHDKRNHTQKKVIHIQVHIPRTNAETPKREEEVLIKEIQSMTKDFTKHDAFQFLKLTMAKRKADQEEMSVRLRFENLRENKIFLNSNKSSKESTQDLIEKINNCLQIRNVHMD</sequence>
<gene>
    <name evidence="1" type="ORF">MEDL_7245</name>
</gene>
<organism evidence="1 2">
    <name type="scientific">Mytilus edulis</name>
    <name type="common">Blue mussel</name>
    <dbReference type="NCBI Taxonomy" id="6550"/>
    <lineage>
        <taxon>Eukaryota</taxon>
        <taxon>Metazoa</taxon>
        <taxon>Spiralia</taxon>
        <taxon>Lophotrochozoa</taxon>
        <taxon>Mollusca</taxon>
        <taxon>Bivalvia</taxon>
        <taxon>Autobranchia</taxon>
        <taxon>Pteriomorphia</taxon>
        <taxon>Mytilida</taxon>
        <taxon>Mytiloidea</taxon>
        <taxon>Mytilidae</taxon>
        <taxon>Mytilinae</taxon>
        <taxon>Mytilus</taxon>
    </lineage>
</organism>